<organism evidence="2 3">
    <name type="scientific">Cetobacterium somerae ATCC BAA-474</name>
    <dbReference type="NCBI Taxonomy" id="1319815"/>
    <lineage>
        <taxon>Bacteria</taxon>
        <taxon>Fusobacteriati</taxon>
        <taxon>Fusobacteriota</taxon>
        <taxon>Fusobacteriia</taxon>
        <taxon>Fusobacteriales</taxon>
        <taxon>Fusobacteriaceae</taxon>
        <taxon>Cetobacterium</taxon>
    </lineage>
</organism>
<dbReference type="STRING" id="1319815.HMPREF0202_00110"/>
<dbReference type="Gene3D" id="1.10.530.10">
    <property type="match status" value="1"/>
</dbReference>
<evidence type="ECO:0000313" key="3">
    <source>
        <dbReference type="Proteomes" id="UP000017081"/>
    </source>
</evidence>
<dbReference type="HOGENOM" id="CLU_061344_2_0_0"/>
<gene>
    <name evidence="2" type="ORF">HMPREF0202_00110</name>
</gene>
<dbReference type="eggNOG" id="COG2992">
    <property type="taxonomic scope" value="Bacteria"/>
</dbReference>
<sequence length="249" mass="28951">MLKKLVISMLIFFLYSSFSFSIDRDFHIPHEIKYKTIEVKTLKDLENKPTGNHVYSLDGLDLKKLSVRSRKEVFISMLLPSIEIVNKEIDRDISIIETLSKKNSHTSEEKKELDRIFNSYKVSAYNWSELKKRMIKYPTSLILSQAAIESGWGTSKVFKEKNNLFGMNAYKHTNRTYKEYDSIKDSVKDFVLTLSRVNAYKSLRTKVHAGEPPEKIAHGLTSYSELKGAYIKKVQTMLKHNDFEKYDDA</sequence>
<name>U7VDV2_9FUSO</name>
<dbReference type="RefSeq" id="WP_023049659.1">
    <property type="nucleotide sequence ID" value="NZ_CP173062.2"/>
</dbReference>
<evidence type="ECO:0000259" key="1">
    <source>
        <dbReference type="Pfam" id="PF01832"/>
    </source>
</evidence>
<protein>
    <recommendedName>
        <fullName evidence="1">Mannosyl-glycoprotein endo-beta-N-acetylglucosamidase-like domain-containing protein</fullName>
    </recommendedName>
</protein>
<dbReference type="AlphaFoldDB" id="U7VDV2"/>
<dbReference type="InterPro" id="IPR053195">
    <property type="entry name" value="Bax-like"/>
</dbReference>
<comment type="caution">
    <text evidence="2">The sequence shown here is derived from an EMBL/GenBank/DDBJ whole genome shotgun (WGS) entry which is preliminary data.</text>
</comment>
<feature type="domain" description="Mannosyl-glycoprotein endo-beta-N-acetylglucosamidase-like" evidence="1">
    <location>
        <begin position="135"/>
        <end position="241"/>
    </location>
</feature>
<proteinExistence type="predicted"/>
<keyword evidence="3" id="KW-1185">Reference proteome</keyword>
<dbReference type="Pfam" id="PF01832">
    <property type="entry name" value="Glucosaminidase"/>
    <property type="match status" value="1"/>
</dbReference>
<dbReference type="EMBL" id="AXZF01000005">
    <property type="protein sequence ID" value="ERT69907.1"/>
    <property type="molecule type" value="Genomic_DNA"/>
</dbReference>
<dbReference type="GO" id="GO:0004040">
    <property type="term" value="F:amidase activity"/>
    <property type="evidence" value="ECO:0007669"/>
    <property type="project" value="InterPro"/>
</dbReference>
<dbReference type="PANTHER" id="PTHR40572:SF1">
    <property type="entry name" value="PROTEIN BAX"/>
    <property type="match status" value="1"/>
</dbReference>
<accession>U7VDV2</accession>
<evidence type="ECO:0000313" key="2">
    <source>
        <dbReference type="EMBL" id="ERT69907.1"/>
    </source>
</evidence>
<dbReference type="PANTHER" id="PTHR40572">
    <property type="entry name" value="PROTEIN BAX"/>
    <property type="match status" value="1"/>
</dbReference>
<dbReference type="Proteomes" id="UP000017081">
    <property type="component" value="Unassembled WGS sequence"/>
</dbReference>
<reference evidence="2 3" key="1">
    <citation type="submission" date="2013-08" db="EMBL/GenBank/DDBJ databases">
        <authorList>
            <person name="Weinstock G."/>
            <person name="Sodergren E."/>
            <person name="Wylie T."/>
            <person name="Fulton L."/>
            <person name="Fulton R."/>
            <person name="Fronick C."/>
            <person name="O'Laughlin M."/>
            <person name="Godfrey J."/>
            <person name="Miner T."/>
            <person name="Herter B."/>
            <person name="Appelbaum E."/>
            <person name="Cordes M."/>
            <person name="Lek S."/>
            <person name="Wollam A."/>
            <person name="Pepin K.H."/>
            <person name="Palsikar V.B."/>
            <person name="Mitreva M."/>
            <person name="Wilson R.K."/>
        </authorList>
    </citation>
    <scope>NUCLEOTIDE SEQUENCE [LARGE SCALE GENOMIC DNA]</scope>
    <source>
        <strain evidence="2 3">ATCC BAA-474</strain>
    </source>
</reference>
<dbReference type="InterPro" id="IPR002901">
    <property type="entry name" value="MGlyc_endo_b_GlcNAc-like_dom"/>
</dbReference>